<comment type="caution">
    <text evidence="2">The sequence shown here is derived from an EMBL/GenBank/DDBJ whole genome shotgun (WGS) entry which is preliminary data.</text>
</comment>
<feature type="domain" description="DUF6697" evidence="1">
    <location>
        <begin position="212"/>
        <end position="353"/>
    </location>
</feature>
<dbReference type="Pfam" id="PF20411">
    <property type="entry name" value="DUF6697"/>
    <property type="match status" value="1"/>
</dbReference>
<name>A0A409XLX4_PSICY</name>
<dbReference type="Proteomes" id="UP000283269">
    <property type="component" value="Unassembled WGS sequence"/>
</dbReference>
<dbReference type="OrthoDB" id="3219211at2759"/>
<dbReference type="AlphaFoldDB" id="A0A409XLX4"/>
<sequence>MAELAIEIQIERLRVVEISKARDAALQRLSEVYVSIRQKNELIEQLQREQEDGGLSSANQLPKSLDSAEVISLKAHISDLEKSVEELRSVIRQQTGRSCIPIKPNDPPPCYEESSTKLAEMGIQTEPEEIPKPVEVNKPDDTDFKYIPPATDDPTELANARNLALASIPLPANPPDATLSAIIIPPPFTLHEFLNGAPAALRNSILHNVSTLWCPEREEHGYMYTPVYKCSTNPRIATAHRWAPMDVIGRMNKPTVSKLTCPEECFYNKEGVWYYAGSYKAFRLDNLSNKEWMQLPSETISAIIKETISGRKNSSPQNTYETSQLYAAGALKVACVGLQCVGFNQEVYKSIIDHSIKFSETKWKSLAAATVASPLTPQANASSGSTPSPGVKTPVVARHLHRTPAYLGSGNSSGSPCPSSHLGTPTGGLGLGSSLWNISSKASASPISIDAAAKKVFEGGENLATAEPAAKR</sequence>
<evidence type="ECO:0000313" key="3">
    <source>
        <dbReference type="Proteomes" id="UP000283269"/>
    </source>
</evidence>
<proteinExistence type="predicted"/>
<dbReference type="InterPro" id="IPR046520">
    <property type="entry name" value="DUF6697"/>
</dbReference>
<keyword evidence="3" id="KW-1185">Reference proteome</keyword>
<evidence type="ECO:0000259" key="1">
    <source>
        <dbReference type="Pfam" id="PF20411"/>
    </source>
</evidence>
<reference evidence="2 3" key="1">
    <citation type="journal article" date="2018" name="Evol. Lett.">
        <title>Horizontal gene cluster transfer increased hallucinogenic mushroom diversity.</title>
        <authorList>
            <person name="Reynolds H.T."/>
            <person name="Vijayakumar V."/>
            <person name="Gluck-Thaler E."/>
            <person name="Korotkin H.B."/>
            <person name="Matheny P.B."/>
            <person name="Slot J.C."/>
        </authorList>
    </citation>
    <scope>NUCLEOTIDE SEQUENCE [LARGE SCALE GENOMIC DNA]</scope>
    <source>
        <strain evidence="2 3">2631</strain>
    </source>
</reference>
<dbReference type="InParanoid" id="A0A409XLX4"/>
<gene>
    <name evidence="2" type="ORF">CVT25_000434</name>
</gene>
<organism evidence="2 3">
    <name type="scientific">Psilocybe cyanescens</name>
    <dbReference type="NCBI Taxonomy" id="93625"/>
    <lineage>
        <taxon>Eukaryota</taxon>
        <taxon>Fungi</taxon>
        <taxon>Dikarya</taxon>
        <taxon>Basidiomycota</taxon>
        <taxon>Agaricomycotina</taxon>
        <taxon>Agaricomycetes</taxon>
        <taxon>Agaricomycetidae</taxon>
        <taxon>Agaricales</taxon>
        <taxon>Agaricineae</taxon>
        <taxon>Strophariaceae</taxon>
        <taxon>Psilocybe</taxon>
    </lineage>
</organism>
<dbReference type="EMBL" id="NHYD01001248">
    <property type="protein sequence ID" value="PPQ91789.1"/>
    <property type="molecule type" value="Genomic_DNA"/>
</dbReference>
<protein>
    <recommendedName>
        <fullName evidence="1">DUF6697 domain-containing protein</fullName>
    </recommendedName>
</protein>
<accession>A0A409XLX4</accession>
<evidence type="ECO:0000313" key="2">
    <source>
        <dbReference type="EMBL" id="PPQ91789.1"/>
    </source>
</evidence>